<keyword evidence="4 6" id="KW-1133">Transmembrane helix</keyword>
<feature type="transmembrane region" description="Helical" evidence="6">
    <location>
        <begin position="12"/>
        <end position="31"/>
    </location>
</feature>
<dbReference type="RefSeq" id="WP_166145649.1">
    <property type="nucleotide sequence ID" value="NZ_JAAOIW010000001.1"/>
</dbReference>
<evidence type="ECO:0000313" key="9">
    <source>
        <dbReference type="Proteomes" id="UP001165962"/>
    </source>
</evidence>
<feature type="transmembrane region" description="Helical" evidence="6">
    <location>
        <begin position="80"/>
        <end position="101"/>
    </location>
</feature>
<dbReference type="Proteomes" id="UP001165962">
    <property type="component" value="Unassembled WGS sequence"/>
</dbReference>
<feature type="transmembrane region" description="Helical" evidence="6">
    <location>
        <begin position="154"/>
        <end position="175"/>
    </location>
</feature>
<dbReference type="Gene3D" id="3.30.70.120">
    <property type="match status" value="1"/>
</dbReference>
<dbReference type="CDD" id="cd16380">
    <property type="entry name" value="YitT_C"/>
    <property type="match status" value="1"/>
</dbReference>
<dbReference type="InterPro" id="IPR051461">
    <property type="entry name" value="UPF0750_membrane"/>
</dbReference>
<feature type="transmembrane region" description="Helical" evidence="6">
    <location>
        <begin position="43"/>
        <end position="68"/>
    </location>
</feature>
<reference evidence="8" key="1">
    <citation type="submission" date="2020-03" db="EMBL/GenBank/DDBJ databases">
        <title>Draft sequencing of Paenibacilllus sp. S3N08.</title>
        <authorList>
            <person name="Kim D.-U."/>
        </authorList>
    </citation>
    <scope>NUCLEOTIDE SEQUENCE</scope>
    <source>
        <strain evidence="8">S3N08</strain>
    </source>
</reference>
<dbReference type="PIRSF" id="PIRSF006483">
    <property type="entry name" value="Membrane_protein_YitT"/>
    <property type="match status" value="1"/>
</dbReference>
<evidence type="ECO:0000256" key="1">
    <source>
        <dbReference type="ARBA" id="ARBA00004651"/>
    </source>
</evidence>
<dbReference type="Pfam" id="PF10035">
    <property type="entry name" value="DUF2179"/>
    <property type="match status" value="1"/>
</dbReference>
<keyword evidence="3 6" id="KW-0812">Transmembrane</keyword>
<feature type="transmembrane region" description="Helical" evidence="6">
    <location>
        <begin position="113"/>
        <end position="133"/>
    </location>
</feature>
<dbReference type="PANTHER" id="PTHR33545">
    <property type="entry name" value="UPF0750 MEMBRANE PROTEIN YITT-RELATED"/>
    <property type="match status" value="1"/>
</dbReference>
<dbReference type="PANTHER" id="PTHR33545:SF10">
    <property type="entry name" value="UPF0750 MEMBRANE PROTEIN YPJC"/>
    <property type="match status" value="1"/>
</dbReference>
<evidence type="ECO:0000256" key="4">
    <source>
        <dbReference type="ARBA" id="ARBA00022989"/>
    </source>
</evidence>
<evidence type="ECO:0000256" key="3">
    <source>
        <dbReference type="ARBA" id="ARBA00022692"/>
    </source>
</evidence>
<keyword evidence="5 6" id="KW-0472">Membrane</keyword>
<dbReference type="InterPro" id="IPR019264">
    <property type="entry name" value="DUF2179"/>
</dbReference>
<feature type="transmembrane region" description="Helical" evidence="6">
    <location>
        <begin position="181"/>
        <end position="199"/>
    </location>
</feature>
<evidence type="ECO:0000256" key="2">
    <source>
        <dbReference type="ARBA" id="ARBA00022475"/>
    </source>
</evidence>
<dbReference type="InterPro" id="IPR015867">
    <property type="entry name" value="N-reg_PII/ATP_PRibTrfase_C"/>
</dbReference>
<accession>A0ABX0IXV7</accession>
<keyword evidence="2" id="KW-1003">Cell membrane</keyword>
<feature type="domain" description="DUF2179" evidence="7">
    <location>
        <begin position="228"/>
        <end position="282"/>
    </location>
</feature>
<dbReference type="InterPro" id="IPR003740">
    <property type="entry name" value="YitT"/>
</dbReference>
<comment type="caution">
    <text evidence="8">The sequence shown here is derived from an EMBL/GenBank/DDBJ whole genome shotgun (WGS) entry which is preliminary data.</text>
</comment>
<evidence type="ECO:0000259" key="7">
    <source>
        <dbReference type="Pfam" id="PF10035"/>
    </source>
</evidence>
<keyword evidence="9" id="KW-1185">Reference proteome</keyword>
<protein>
    <submittedName>
        <fullName evidence="8">YitT family protein</fullName>
    </submittedName>
</protein>
<dbReference type="Pfam" id="PF02588">
    <property type="entry name" value="YitT_membrane"/>
    <property type="match status" value="1"/>
</dbReference>
<gene>
    <name evidence="8" type="ORF">G9U52_02495</name>
</gene>
<evidence type="ECO:0000313" key="8">
    <source>
        <dbReference type="EMBL" id="NHN28697.1"/>
    </source>
</evidence>
<comment type="subcellular location">
    <subcellularLocation>
        <location evidence="1">Cell membrane</location>
        <topology evidence="1">Multi-pass membrane protein</topology>
    </subcellularLocation>
</comment>
<organism evidence="8 9">
    <name type="scientific">Paenibacillus agricola</name>
    <dbReference type="NCBI Taxonomy" id="2716264"/>
    <lineage>
        <taxon>Bacteria</taxon>
        <taxon>Bacillati</taxon>
        <taxon>Bacillota</taxon>
        <taxon>Bacilli</taxon>
        <taxon>Bacillales</taxon>
        <taxon>Paenibacillaceae</taxon>
        <taxon>Paenibacillus</taxon>
    </lineage>
</organism>
<proteinExistence type="predicted"/>
<sequence>MYKLIRERLQTLFPIWLGTAIYAFGLHYFIIPNQLMEGGITGIALMLNYIFHIPLSITTLITNIPLFLIGWKIFGRQSMLYTIFGTASLTGFLWMMEWIIHRGWLVPFKTEQDYFLVTAYAGLTLGIGLGIVFRYGGTTGGTDIIARIVQKWRGWSMGQIILLIDVLVIGSAIFFLPKEQILYTFVAVFITSKVIDIIIEGAYAAHAFMIISDHAEQVVHAITLHTDRGATMIPAFGGFSKNPKNIVYCVVYRQELKRLKDLVRSVDPRAFIIINEVHDVLGEGFKPE</sequence>
<evidence type="ECO:0000256" key="6">
    <source>
        <dbReference type="SAM" id="Phobius"/>
    </source>
</evidence>
<name>A0ABX0IXV7_9BACL</name>
<evidence type="ECO:0000256" key="5">
    <source>
        <dbReference type="ARBA" id="ARBA00023136"/>
    </source>
</evidence>
<dbReference type="EMBL" id="JAAOIW010000001">
    <property type="protein sequence ID" value="NHN28697.1"/>
    <property type="molecule type" value="Genomic_DNA"/>
</dbReference>